<evidence type="ECO:0000313" key="2">
    <source>
        <dbReference type="Proteomes" id="UP000824209"/>
    </source>
</evidence>
<evidence type="ECO:0000313" key="1">
    <source>
        <dbReference type="EMBL" id="HJB39629.1"/>
    </source>
</evidence>
<gene>
    <name evidence="1" type="ORF">H9943_04450</name>
</gene>
<dbReference type="AlphaFoldDB" id="A0A9D2M2U2"/>
<reference evidence="1" key="1">
    <citation type="journal article" date="2021" name="PeerJ">
        <title>Extensive microbial diversity within the chicken gut microbiome revealed by metagenomics and culture.</title>
        <authorList>
            <person name="Gilroy R."/>
            <person name="Ravi A."/>
            <person name="Getino M."/>
            <person name="Pursley I."/>
            <person name="Horton D.L."/>
            <person name="Alikhan N.F."/>
            <person name="Baker D."/>
            <person name="Gharbi K."/>
            <person name="Hall N."/>
            <person name="Watson M."/>
            <person name="Adriaenssens E.M."/>
            <person name="Foster-Nyarko E."/>
            <person name="Jarju S."/>
            <person name="Secka A."/>
            <person name="Antonio M."/>
            <person name="Oren A."/>
            <person name="Chaudhuri R.R."/>
            <person name="La Ragione R."/>
            <person name="Hildebrand F."/>
            <person name="Pallen M.J."/>
        </authorList>
    </citation>
    <scope>NUCLEOTIDE SEQUENCE</scope>
    <source>
        <strain evidence="1">ChiBcec8-14828</strain>
    </source>
</reference>
<name>A0A9D2M2U2_9FIRM</name>
<reference evidence="1" key="2">
    <citation type="submission" date="2021-04" db="EMBL/GenBank/DDBJ databases">
        <authorList>
            <person name="Gilroy R."/>
        </authorList>
    </citation>
    <scope>NUCLEOTIDE SEQUENCE</scope>
    <source>
        <strain evidence="1">ChiBcec8-14828</strain>
    </source>
</reference>
<accession>A0A9D2M2U2</accession>
<organism evidence="1 2">
    <name type="scientific">Candidatus Ruthenibacterium avium</name>
    <dbReference type="NCBI Taxonomy" id="2838751"/>
    <lineage>
        <taxon>Bacteria</taxon>
        <taxon>Bacillati</taxon>
        <taxon>Bacillota</taxon>
        <taxon>Clostridia</taxon>
        <taxon>Eubacteriales</taxon>
        <taxon>Oscillospiraceae</taxon>
        <taxon>Ruthenibacterium</taxon>
    </lineage>
</organism>
<protein>
    <submittedName>
        <fullName evidence="1">Uncharacterized protein</fullName>
    </submittedName>
</protein>
<dbReference type="EMBL" id="DWYA01000045">
    <property type="protein sequence ID" value="HJB39629.1"/>
    <property type="molecule type" value="Genomic_DNA"/>
</dbReference>
<comment type="caution">
    <text evidence="1">The sequence shown here is derived from an EMBL/GenBank/DDBJ whole genome shotgun (WGS) entry which is preliminary data.</text>
</comment>
<proteinExistence type="predicted"/>
<dbReference type="Proteomes" id="UP000824209">
    <property type="component" value="Unassembled WGS sequence"/>
</dbReference>
<sequence length="352" mass="39481">MKKLLVRLFCLALPFLCYFGAFLYFEPYDYFGLKGGAVSEDSYITRIRSFLNQPQNSIILGDSRMAHFDMDLVEQASGVAWSNLAFGGASMNESLDLFYLAAEKTALKRCVFEVSFYTLREGDARNRMQAITTVVENPFAYLTNFNTNIDMLNEAAQRLRGIQTGATRDAGNWAEEDYLDETGAPLPYRRNLIAYAATLYANVAKPGVVPAIETETITDGTGASAERCTNPTALLKAMQSATESDSAYTVNEENMKRLEELAAYCRENNIELTFVLPPIDDALRELLVEPLGIDSELEQIKSRLEATGVPVLDFEYEPIKTFTQEQYYDGLHLDVVRGLPEYTSFLFQEVMA</sequence>